<protein>
    <recommendedName>
        <fullName evidence="2">Knr4/Smi1-like domain-containing protein</fullName>
    </recommendedName>
</protein>
<proteinExistence type="predicted"/>
<keyword evidence="4" id="KW-1185">Reference proteome</keyword>
<evidence type="ECO:0000313" key="3">
    <source>
        <dbReference type="EMBL" id="GGT74255.1"/>
    </source>
</evidence>
<evidence type="ECO:0000259" key="2">
    <source>
        <dbReference type="SMART" id="SM00860"/>
    </source>
</evidence>
<dbReference type="Proteomes" id="UP000629911">
    <property type="component" value="Unassembled WGS sequence"/>
</dbReference>
<sequence length="363" mass="39016">MSSALPRPEDGWEGAHPCERDGPGASSFVRRVFDSPVMGDQELLDAVDLLARPGGRELVCARAGHGAGHVCLVTSDAVDLSALRREFSRRYGQLRNLVMGGHADPKVTGRTGLPLLAPFGAELAEMRGWACGDRWIGCGAVRAGDGVQVVVLVAERDAPPSEEPPEEIVRVVPPRRGTSSDDARAWVRRVLDLTGWEPLGLSVDWATVEKELGVPLPADYKELAEAFGGGVFSESVYFMGCGAGVSFGLPAQWRAALSADRDGTYGSLSAAGPYDAYTPGGKGVVTWGSTEWADQYCWLIDAERTGHCPVLARSHDPGPWYRYDMSTAEFLHRVLADADFRPFGIARYDLGATFLPGSDGRPL</sequence>
<dbReference type="EMBL" id="BMTZ01000024">
    <property type="protein sequence ID" value="GGT74255.1"/>
    <property type="molecule type" value="Genomic_DNA"/>
</dbReference>
<accession>A0ABQ2U7I8</accession>
<dbReference type="SUPFAM" id="SSF160631">
    <property type="entry name" value="SMI1/KNR4-like"/>
    <property type="match status" value="1"/>
</dbReference>
<feature type="region of interest" description="Disordered" evidence="1">
    <location>
        <begin position="1"/>
        <end position="23"/>
    </location>
</feature>
<organism evidence="3 4">
    <name type="scientific">Streptomyces variabilis</name>
    <dbReference type="NCBI Taxonomy" id="67372"/>
    <lineage>
        <taxon>Bacteria</taxon>
        <taxon>Bacillati</taxon>
        <taxon>Actinomycetota</taxon>
        <taxon>Actinomycetes</taxon>
        <taxon>Kitasatosporales</taxon>
        <taxon>Streptomycetaceae</taxon>
        <taxon>Streptomyces</taxon>
        <taxon>Streptomyces griseoincarnatus group</taxon>
    </lineage>
</organism>
<dbReference type="Gene3D" id="3.40.1580.10">
    <property type="entry name" value="SMI1/KNR4-like"/>
    <property type="match status" value="1"/>
</dbReference>
<feature type="domain" description="Knr4/Smi1-like" evidence="2">
    <location>
        <begin position="200"/>
        <end position="333"/>
    </location>
</feature>
<evidence type="ECO:0000256" key="1">
    <source>
        <dbReference type="SAM" id="MobiDB-lite"/>
    </source>
</evidence>
<dbReference type="InterPro" id="IPR037883">
    <property type="entry name" value="Knr4/Smi1-like_sf"/>
</dbReference>
<dbReference type="SMART" id="SM00860">
    <property type="entry name" value="SMI1_KNR4"/>
    <property type="match status" value="1"/>
</dbReference>
<evidence type="ECO:0000313" key="4">
    <source>
        <dbReference type="Proteomes" id="UP000629911"/>
    </source>
</evidence>
<gene>
    <name evidence="3" type="ORF">GCM10010287_55800</name>
</gene>
<reference evidence="4" key="1">
    <citation type="journal article" date="2019" name="Int. J. Syst. Evol. Microbiol.">
        <title>The Global Catalogue of Microorganisms (GCM) 10K type strain sequencing project: providing services to taxonomists for standard genome sequencing and annotation.</title>
        <authorList>
            <consortium name="The Broad Institute Genomics Platform"/>
            <consortium name="The Broad Institute Genome Sequencing Center for Infectious Disease"/>
            <person name="Wu L."/>
            <person name="Ma J."/>
        </authorList>
    </citation>
    <scope>NUCLEOTIDE SEQUENCE [LARGE SCALE GENOMIC DNA]</scope>
    <source>
        <strain evidence="4">JCM 4422</strain>
    </source>
</reference>
<comment type="caution">
    <text evidence="3">The sequence shown here is derived from an EMBL/GenBank/DDBJ whole genome shotgun (WGS) entry which is preliminary data.</text>
</comment>
<dbReference type="InterPro" id="IPR018958">
    <property type="entry name" value="Knr4/Smi1-like_dom"/>
</dbReference>
<name>A0ABQ2U7I8_9ACTN</name>